<name>A0A8D9FGC9_9HEMI</name>
<proteinExistence type="predicted"/>
<reference evidence="1" key="1">
    <citation type="submission" date="2021-05" db="EMBL/GenBank/DDBJ databases">
        <authorList>
            <person name="Alioto T."/>
            <person name="Alioto T."/>
            <person name="Gomez Garrido J."/>
        </authorList>
    </citation>
    <scope>NUCLEOTIDE SEQUENCE</scope>
</reference>
<organism evidence="1">
    <name type="scientific">Cacopsylla melanoneura</name>
    <dbReference type="NCBI Taxonomy" id="428564"/>
    <lineage>
        <taxon>Eukaryota</taxon>
        <taxon>Metazoa</taxon>
        <taxon>Ecdysozoa</taxon>
        <taxon>Arthropoda</taxon>
        <taxon>Hexapoda</taxon>
        <taxon>Insecta</taxon>
        <taxon>Pterygota</taxon>
        <taxon>Neoptera</taxon>
        <taxon>Paraneoptera</taxon>
        <taxon>Hemiptera</taxon>
        <taxon>Sternorrhyncha</taxon>
        <taxon>Psylloidea</taxon>
        <taxon>Psyllidae</taxon>
        <taxon>Psyllinae</taxon>
        <taxon>Cacopsylla</taxon>
    </lineage>
</organism>
<sequence length="108" mass="12638">MFFPADLAQRSSFFWASFRKFFACERKFLRFFVSELINAKNFEWCVYFCQSPTAGKGCTGSVFLGFNYFFEAVGNFSPGFFLKFCVKYFSGCFELEFNFSFFGCFLMG</sequence>
<dbReference type="AlphaFoldDB" id="A0A8D9FGC9"/>
<accession>A0A8D9FGC9</accession>
<dbReference type="EMBL" id="HBUF01667099">
    <property type="protein sequence ID" value="CAG6789853.1"/>
    <property type="molecule type" value="Transcribed_RNA"/>
</dbReference>
<evidence type="ECO:0000313" key="1">
    <source>
        <dbReference type="EMBL" id="CAG6789853.1"/>
    </source>
</evidence>
<protein>
    <submittedName>
        <fullName evidence="1">Uncharacterized protein</fullName>
    </submittedName>
</protein>